<sequence length="340" mass="37988">MPTSTLTTQLRSLHLSSLSQNAQPLFRFILTYLKNGSQHVSLIRPDGYMQHARYHTGPSLPRINTSMHRSPSEESIIVTKEEQKEEQGTVDSRTTRKRSLSLSTEQDEQPAETSVAKRYAEQDAEQVQIRESKAQVEKRIFGLMQRKRADIDKSNCAEFIAPPENKEDPYSARTHPAELNRTIQMKLDVVDNGGEALARLVASPSTTSSKAGSTTSSPWMVPRGGVEERFRNIEQHLNIQYGKWAVVASSHPLTYLVLLASAVPLDVYERLKVLEDKIIQLERDHPTWAAIHFNQPGRTFPPPPPPTMVKKSMRGDVTVVHGHPLACTLPADEAPPTSSS</sequence>
<dbReference type="Proteomes" id="UP000278143">
    <property type="component" value="Unassembled WGS sequence"/>
</dbReference>
<dbReference type="EMBL" id="KZ991431">
    <property type="protein sequence ID" value="RKP22977.1"/>
    <property type="molecule type" value="Genomic_DNA"/>
</dbReference>
<keyword evidence="3" id="KW-1185">Reference proteome</keyword>
<dbReference type="OrthoDB" id="5531344at2759"/>
<feature type="region of interest" description="Disordered" evidence="1">
    <location>
        <begin position="203"/>
        <end position="222"/>
    </location>
</feature>
<organism evidence="2 3">
    <name type="scientific">Syncephalis pseudoplumigaleata</name>
    <dbReference type="NCBI Taxonomy" id="1712513"/>
    <lineage>
        <taxon>Eukaryota</taxon>
        <taxon>Fungi</taxon>
        <taxon>Fungi incertae sedis</taxon>
        <taxon>Zoopagomycota</taxon>
        <taxon>Zoopagomycotina</taxon>
        <taxon>Zoopagomycetes</taxon>
        <taxon>Zoopagales</taxon>
        <taxon>Piptocephalidaceae</taxon>
        <taxon>Syncephalis</taxon>
    </lineage>
</organism>
<reference evidence="3" key="1">
    <citation type="journal article" date="2018" name="Nat. Microbiol.">
        <title>Leveraging single-cell genomics to expand the fungal tree of life.</title>
        <authorList>
            <person name="Ahrendt S.R."/>
            <person name="Quandt C.A."/>
            <person name="Ciobanu D."/>
            <person name="Clum A."/>
            <person name="Salamov A."/>
            <person name="Andreopoulos B."/>
            <person name="Cheng J.F."/>
            <person name="Woyke T."/>
            <person name="Pelin A."/>
            <person name="Henrissat B."/>
            <person name="Reynolds N.K."/>
            <person name="Benny G.L."/>
            <person name="Smith M.E."/>
            <person name="James T.Y."/>
            <person name="Grigoriev I.V."/>
        </authorList>
    </citation>
    <scope>NUCLEOTIDE SEQUENCE [LARGE SCALE GENOMIC DNA]</scope>
    <source>
        <strain evidence="3">Benny S71-1</strain>
    </source>
</reference>
<gene>
    <name evidence="2" type="ORF">SYNPS1DRAFT_31333</name>
</gene>
<evidence type="ECO:0000313" key="3">
    <source>
        <dbReference type="Proteomes" id="UP000278143"/>
    </source>
</evidence>
<proteinExistence type="predicted"/>
<accession>A0A4P9YSX2</accession>
<feature type="compositionally biased region" description="Low complexity" evidence="1">
    <location>
        <begin position="203"/>
        <end position="217"/>
    </location>
</feature>
<evidence type="ECO:0000313" key="2">
    <source>
        <dbReference type="EMBL" id="RKP22977.1"/>
    </source>
</evidence>
<evidence type="ECO:0000256" key="1">
    <source>
        <dbReference type="SAM" id="MobiDB-lite"/>
    </source>
</evidence>
<feature type="region of interest" description="Disordered" evidence="1">
    <location>
        <begin position="59"/>
        <end position="115"/>
    </location>
</feature>
<protein>
    <submittedName>
        <fullName evidence="2">Uncharacterized protein</fullName>
    </submittedName>
</protein>
<dbReference type="AlphaFoldDB" id="A0A4P9YSX2"/>
<name>A0A4P9YSX2_9FUNG</name>